<dbReference type="Proteomes" id="UP000060778">
    <property type="component" value="Chromosome"/>
</dbReference>
<name>A0A0U2U8W5_9CREN</name>
<dbReference type="EMBL" id="CP006867">
    <property type="protein sequence ID" value="ALU12516.1"/>
    <property type="molecule type" value="Genomic_DNA"/>
</dbReference>
<protein>
    <submittedName>
        <fullName evidence="1">Uncharacterized protein</fullName>
    </submittedName>
</protein>
<gene>
    <name evidence="1" type="ORF">EYM_04765</name>
</gene>
<dbReference type="GeneID" id="30680342"/>
<reference evidence="1 2" key="1">
    <citation type="submission" date="2013-11" db="EMBL/GenBank/DDBJ databases">
        <title>Comparative genomics of Ignicoccus.</title>
        <authorList>
            <person name="Podar M."/>
        </authorList>
    </citation>
    <scope>NUCLEOTIDE SEQUENCE [LARGE SCALE GENOMIC DNA]</scope>
    <source>
        <strain evidence="1 2">DSM 13165</strain>
    </source>
</reference>
<sequence>MSRPLLLLYITPQNLFKTNKILEMQWSATKTLTPCIMKILYEGDIDKRLHIFDEIFTGLKNLEDIDENDVLGRVSISWYYITKLLHQSIGPRLGKFTEKIIQHWINTNGIFEVLGTDVPLGSILREYFKVRYNSRKKIDFVIRRRSNMSYKKEWNFIELRTSEHTGGRTAQLSLLDKFNDLLRLLEIDGYYTKIINVAESIYMDIAILFSEQHELLNNYNFSKGRLSSLISYIVQEDQILGKVEKLLNKGFELFDKYCKEHVDRESLQTVLNKERGFCLKDGKISIIFRILFGDEFFRYYTGKTINQLLSEDRNIADDLWFYFGIVLNELKVAKVFGRTNVRLIYDIIKENDMAKSFKDIYNICTGKHSSQCSLEKYVREVNDIVQQLAIGLLNHLEQKNLPLRLLETNDHVKNWIYLKRLVYASLSLYLTRDLVGDTHFKQCKWS</sequence>
<evidence type="ECO:0000313" key="1">
    <source>
        <dbReference type="EMBL" id="ALU12516.1"/>
    </source>
</evidence>
<dbReference type="AlphaFoldDB" id="A0A0U2U8W5"/>
<dbReference type="KEGG" id="iis:EYM_04765"/>
<keyword evidence="2" id="KW-1185">Reference proteome</keyword>
<proteinExistence type="predicted"/>
<evidence type="ECO:0000313" key="2">
    <source>
        <dbReference type="Proteomes" id="UP000060778"/>
    </source>
</evidence>
<dbReference type="OrthoDB" id="385944at2157"/>
<dbReference type="RefSeq" id="WP_075049890.1">
    <property type="nucleotide sequence ID" value="NZ_CP006867.1"/>
</dbReference>
<accession>A0A0U2U8W5</accession>
<organism evidence="1 2">
    <name type="scientific">Ignicoccus islandicus DSM 13165</name>
    <dbReference type="NCBI Taxonomy" id="940295"/>
    <lineage>
        <taxon>Archaea</taxon>
        <taxon>Thermoproteota</taxon>
        <taxon>Thermoprotei</taxon>
        <taxon>Desulfurococcales</taxon>
        <taxon>Desulfurococcaceae</taxon>
        <taxon>Ignicoccus</taxon>
    </lineage>
</organism>